<protein>
    <submittedName>
        <fullName evidence="1">Uncharacterized protein</fullName>
    </submittedName>
</protein>
<evidence type="ECO:0000313" key="1">
    <source>
        <dbReference type="EMBL" id="KAF4114360.1"/>
    </source>
</evidence>
<name>A0A7J6D531_9TELE</name>
<organism evidence="1 2">
    <name type="scientific">Onychostoma macrolepis</name>
    <dbReference type="NCBI Taxonomy" id="369639"/>
    <lineage>
        <taxon>Eukaryota</taxon>
        <taxon>Metazoa</taxon>
        <taxon>Chordata</taxon>
        <taxon>Craniata</taxon>
        <taxon>Vertebrata</taxon>
        <taxon>Euteleostomi</taxon>
        <taxon>Actinopterygii</taxon>
        <taxon>Neopterygii</taxon>
        <taxon>Teleostei</taxon>
        <taxon>Ostariophysi</taxon>
        <taxon>Cypriniformes</taxon>
        <taxon>Cyprinidae</taxon>
        <taxon>Acrossocheilinae</taxon>
        <taxon>Onychostoma</taxon>
    </lineage>
</organism>
<proteinExistence type="predicted"/>
<keyword evidence="2" id="KW-1185">Reference proteome</keyword>
<sequence length="235" mass="26620">MVPVVDRRRVTALYLLLKNLRKRRRRRIWVHPINQRRRQFGAFHHLVTELRLDDDRHLKYFRMSAEQMDELLSVVGPELARQSTNYRAAIEPKQRLAITLRFLGTGESFSSLALQYRLGTSTVSGSEASRATKLRKPIQGALTVPCDSSRGPVTLRFRRPTCNLSEMVHGQGGLFSADRGRYGHGTPDTVLGDRDVMYTSISGRSDLSVSLSAKHLKINGISYTRQQLPFGPWGS</sequence>
<dbReference type="AlphaFoldDB" id="A0A7J6D531"/>
<gene>
    <name evidence="1" type="ORF">G5714_004583</name>
</gene>
<evidence type="ECO:0000313" key="2">
    <source>
        <dbReference type="Proteomes" id="UP000579812"/>
    </source>
</evidence>
<comment type="caution">
    <text evidence="1">The sequence shown here is derived from an EMBL/GenBank/DDBJ whole genome shotgun (WGS) entry which is preliminary data.</text>
</comment>
<accession>A0A7J6D531</accession>
<reference evidence="1 2" key="1">
    <citation type="submission" date="2020-04" db="EMBL/GenBank/DDBJ databases">
        <title>Chromosome-level genome assembly of a cyprinid fish Onychostoma macrolepis by integration of Nanopore Sequencing, Bionano and Hi-C technology.</title>
        <authorList>
            <person name="Wang D."/>
        </authorList>
    </citation>
    <scope>NUCLEOTIDE SEQUENCE [LARGE SCALE GENOMIC DNA]</scope>
    <source>
        <strain evidence="1">SWU-2019</strain>
        <tissue evidence="1">Muscle</tissue>
    </source>
</reference>
<dbReference type="EMBL" id="JAAMOB010000004">
    <property type="protein sequence ID" value="KAF4114360.1"/>
    <property type="molecule type" value="Genomic_DNA"/>
</dbReference>
<dbReference type="Proteomes" id="UP000579812">
    <property type="component" value="Unassembled WGS sequence"/>
</dbReference>